<comment type="subcellular location">
    <subcellularLocation>
        <location evidence="1">Membrane</location>
        <topology evidence="1">Multi-pass membrane protein</topology>
    </subcellularLocation>
</comment>
<name>A0ABU0C5Z1_9BRAD</name>
<dbReference type="Gene3D" id="3.90.550.10">
    <property type="entry name" value="Spore Coat Polysaccharide Biosynthesis Protein SpsA, Chain A"/>
    <property type="match status" value="1"/>
</dbReference>
<keyword evidence="6 7" id="KW-0472">Membrane</keyword>
<protein>
    <submittedName>
        <fullName evidence="9">Glycosyltransferase involved in cell wall biosynthesis</fullName>
    </submittedName>
</protein>
<dbReference type="EMBL" id="JAUSUK010000001">
    <property type="protein sequence ID" value="MDQ0324502.1"/>
    <property type="molecule type" value="Genomic_DNA"/>
</dbReference>
<dbReference type="PANTHER" id="PTHR48090:SF1">
    <property type="entry name" value="PROPHAGE BACTOPRENOL GLUCOSYL TRANSFERASE HOMOLOG"/>
    <property type="match status" value="1"/>
</dbReference>
<evidence type="ECO:0000256" key="1">
    <source>
        <dbReference type="ARBA" id="ARBA00004141"/>
    </source>
</evidence>
<dbReference type="SUPFAM" id="SSF53448">
    <property type="entry name" value="Nucleotide-diphospho-sugar transferases"/>
    <property type="match status" value="1"/>
</dbReference>
<reference evidence="9 10" key="1">
    <citation type="submission" date="2023-07" db="EMBL/GenBank/DDBJ databases">
        <title>Genomic Encyclopedia of Type Strains, Phase IV (KMG-IV): sequencing the most valuable type-strain genomes for metagenomic binning, comparative biology and taxonomic classification.</title>
        <authorList>
            <person name="Goeker M."/>
        </authorList>
    </citation>
    <scope>NUCLEOTIDE SEQUENCE [LARGE SCALE GENOMIC DNA]</scope>
    <source>
        <strain evidence="9 10">DSM 11549</strain>
    </source>
</reference>
<feature type="transmembrane region" description="Helical" evidence="7">
    <location>
        <begin position="264"/>
        <end position="289"/>
    </location>
</feature>
<keyword evidence="5 7" id="KW-1133">Transmembrane helix</keyword>
<evidence type="ECO:0000256" key="4">
    <source>
        <dbReference type="ARBA" id="ARBA00022692"/>
    </source>
</evidence>
<comment type="caution">
    <text evidence="9">The sequence shown here is derived from an EMBL/GenBank/DDBJ whole genome shotgun (WGS) entry which is preliminary data.</text>
</comment>
<evidence type="ECO:0000256" key="3">
    <source>
        <dbReference type="ARBA" id="ARBA00022679"/>
    </source>
</evidence>
<dbReference type="InterPro" id="IPR050256">
    <property type="entry name" value="Glycosyltransferase_2"/>
</dbReference>
<evidence type="ECO:0000313" key="9">
    <source>
        <dbReference type="EMBL" id="MDQ0324502.1"/>
    </source>
</evidence>
<proteinExistence type="predicted"/>
<organism evidence="9 10">
    <name type="scientific">Rhodopseudomonas julia</name>
    <dbReference type="NCBI Taxonomy" id="200617"/>
    <lineage>
        <taxon>Bacteria</taxon>
        <taxon>Pseudomonadati</taxon>
        <taxon>Pseudomonadota</taxon>
        <taxon>Alphaproteobacteria</taxon>
        <taxon>Hyphomicrobiales</taxon>
        <taxon>Nitrobacteraceae</taxon>
        <taxon>Rhodopseudomonas</taxon>
    </lineage>
</organism>
<feature type="transmembrane region" description="Helical" evidence="7">
    <location>
        <begin position="231"/>
        <end position="252"/>
    </location>
</feature>
<dbReference type="CDD" id="cd04187">
    <property type="entry name" value="DPM1_like_bac"/>
    <property type="match status" value="1"/>
</dbReference>
<dbReference type="Pfam" id="PF00535">
    <property type="entry name" value="Glycos_transf_2"/>
    <property type="match status" value="1"/>
</dbReference>
<dbReference type="PANTHER" id="PTHR48090">
    <property type="entry name" value="UNDECAPRENYL-PHOSPHATE 4-DEOXY-4-FORMAMIDO-L-ARABINOSE TRANSFERASE-RELATED"/>
    <property type="match status" value="1"/>
</dbReference>
<keyword evidence="2" id="KW-0328">Glycosyltransferase</keyword>
<dbReference type="RefSeq" id="WP_307152786.1">
    <property type="nucleotide sequence ID" value="NZ_JAUSUK010000001.1"/>
</dbReference>
<sequence>MTKPCLSLVIPMHNEEECLDGLFQRLEAVMAELGISYEIICVDDGSRDRTLAALIERQKKAPYLRVIDLSRNFGKEAALTAGLDASRGECVVPLDADLQDPPELIGRMLEKWREGYEVVNAVRSERQTDTPMKRWTAGLFYWSANKLSEIEIPPNVGDFRLMDRKVVDAICALPERSRFNKGLFAWVGFRQTCIEYSREARFAGETKWKYWRLWNFALDGITSFSSVPLRIWSYLGGAIAGLAIVYAIVVIVRTMLFGRDVPGYPSLIVAIMFFNGLTMLSLGAIGEYLSRIFIEAKQRPLYIVRKIHEPHAQPDALPDADEATRPSEVEA</sequence>
<dbReference type="InterPro" id="IPR001173">
    <property type="entry name" value="Glyco_trans_2-like"/>
</dbReference>
<keyword evidence="3" id="KW-0808">Transferase</keyword>
<keyword evidence="4 7" id="KW-0812">Transmembrane</keyword>
<gene>
    <name evidence="9" type="ORF">J2R99_000351</name>
</gene>
<evidence type="ECO:0000313" key="10">
    <source>
        <dbReference type="Proteomes" id="UP001230253"/>
    </source>
</evidence>
<evidence type="ECO:0000256" key="6">
    <source>
        <dbReference type="ARBA" id="ARBA00023136"/>
    </source>
</evidence>
<feature type="domain" description="Glycosyltransferase 2-like" evidence="8">
    <location>
        <begin position="7"/>
        <end position="169"/>
    </location>
</feature>
<dbReference type="Proteomes" id="UP001230253">
    <property type="component" value="Unassembled WGS sequence"/>
</dbReference>
<evidence type="ECO:0000259" key="8">
    <source>
        <dbReference type="Pfam" id="PF00535"/>
    </source>
</evidence>
<dbReference type="InterPro" id="IPR029044">
    <property type="entry name" value="Nucleotide-diphossugar_trans"/>
</dbReference>
<evidence type="ECO:0000256" key="7">
    <source>
        <dbReference type="SAM" id="Phobius"/>
    </source>
</evidence>
<evidence type="ECO:0000256" key="2">
    <source>
        <dbReference type="ARBA" id="ARBA00022676"/>
    </source>
</evidence>
<accession>A0ABU0C5Z1</accession>
<keyword evidence="10" id="KW-1185">Reference proteome</keyword>
<evidence type="ECO:0000256" key="5">
    <source>
        <dbReference type="ARBA" id="ARBA00022989"/>
    </source>
</evidence>